<protein>
    <submittedName>
        <fullName evidence="2">Uncharacterized protein</fullName>
    </submittedName>
</protein>
<organism evidence="2 3">
    <name type="scientific">Adiantum capillus-veneris</name>
    <name type="common">Maidenhair fern</name>
    <dbReference type="NCBI Taxonomy" id="13818"/>
    <lineage>
        <taxon>Eukaryota</taxon>
        <taxon>Viridiplantae</taxon>
        <taxon>Streptophyta</taxon>
        <taxon>Embryophyta</taxon>
        <taxon>Tracheophyta</taxon>
        <taxon>Polypodiopsida</taxon>
        <taxon>Polypodiidae</taxon>
        <taxon>Polypodiales</taxon>
        <taxon>Pteridineae</taxon>
        <taxon>Pteridaceae</taxon>
        <taxon>Vittarioideae</taxon>
        <taxon>Adiantum</taxon>
    </lineage>
</organism>
<evidence type="ECO:0000313" key="2">
    <source>
        <dbReference type="EMBL" id="KAI5081274.1"/>
    </source>
</evidence>
<dbReference type="AlphaFoldDB" id="A0A9D4V850"/>
<dbReference type="Proteomes" id="UP000886520">
    <property type="component" value="Chromosome 4"/>
</dbReference>
<reference evidence="2" key="1">
    <citation type="submission" date="2021-01" db="EMBL/GenBank/DDBJ databases">
        <title>Adiantum capillus-veneris genome.</title>
        <authorList>
            <person name="Fang Y."/>
            <person name="Liao Q."/>
        </authorList>
    </citation>
    <scope>NUCLEOTIDE SEQUENCE</scope>
    <source>
        <strain evidence="2">H3</strain>
        <tissue evidence="2">Leaf</tissue>
    </source>
</reference>
<evidence type="ECO:0000313" key="3">
    <source>
        <dbReference type="Proteomes" id="UP000886520"/>
    </source>
</evidence>
<proteinExistence type="predicted"/>
<accession>A0A9D4V850</accession>
<sequence>MEQMNRSGRPPPPANSPSFLSSPWKHSLPYNALSEEGSFALYAPSPLLSSPMRHSSILAGKDPAFPFRGRNEQLSQDSQGSMPRNLTRRISSSDSLRRHRRPLSELLSDPDGPPSPLPAYHHINRRPTLSTLMAGSLDFDKGPRMNEPGIYPPHIPSYTRHQTASFATPLVFPNAERSSHLLPSHGFLSRARSDRYDLDRVMGRSLFDPQDFQYDEGLDPMRAMQSPVYNSNANVDFVRVHKFANGGEDVYKDDSANEHTYKRMQYTARARSHVKSQDLKAPLSPMLRAFSYTAGNVHQAPNYDDVRPSNGGVCKKVTMRDIFANHIDLGKNPSYPVHHHKQNGAGAVSFDNHRISLDGFEDRAYNITANAGDRQNVAVTQALDPHGSTYFKKSVSVNRQNGAVTHALDPHGSTYIKKSGESVEQPYKNGNIAGYGHRSAEEELPTGDVPLSNKNISQFLFDSVSKKQAFSGRDGYAAAIHGERSKNYTGSNASSNHEQDHSKKRVASTLTKGHSVLDYVTENIVGKLILLCEKCDGQFLNEAATISAKLLFKRVLLVQIQAVAPRLVDICADERQLEAHMSWAFQPSPTSSNNHVGKRWGQLSHEGLSLLHLQRVLYETGTSTFDTLMKIRGSLHELLIKPRDAEMSNQAAALRVACVGGAPGSAAVAVRLFLLMMRPEWQVQVDVWGGAGGEEEGGRRRIVEGMRMREIEWVRVEGGAVRTGSGGAVEMVRRSAGRMKQYKVLMMVNCASSSSSEGGGQLQQQQLWRNMWERLYENAAPGAAVVVYERVPCRWDDIAPSSAPWQFASPAPRLDCVRVGRKQLVSQQIQISIAS</sequence>
<dbReference type="EMBL" id="JABFUD020000004">
    <property type="protein sequence ID" value="KAI5081274.1"/>
    <property type="molecule type" value="Genomic_DNA"/>
</dbReference>
<gene>
    <name evidence="2" type="ORF">GOP47_0004457</name>
</gene>
<comment type="caution">
    <text evidence="2">The sequence shown here is derived from an EMBL/GenBank/DDBJ whole genome shotgun (WGS) entry which is preliminary data.</text>
</comment>
<dbReference type="OrthoDB" id="10648500at2759"/>
<keyword evidence="3" id="KW-1185">Reference proteome</keyword>
<feature type="region of interest" description="Disordered" evidence="1">
    <location>
        <begin position="60"/>
        <end position="120"/>
    </location>
</feature>
<name>A0A9D4V850_ADICA</name>
<feature type="compositionally biased region" description="Polar residues" evidence="1">
    <location>
        <begin position="72"/>
        <end position="94"/>
    </location>
</feature>
<evidence type="ECO:0000256" key="1">
    <source>
        <dbReference type="SAM" id="MobiDB-lite"/>
    </source>
</evidence>
<feature type="region of interest" description="Disordered" evidence="1">
    <location>
        <begin position="1"/>
        <end position="22"/>
    </location>
</feature>